<evidence type="ECO:0000256" key="5">
    <source>
        <dbReference type="ARBA" id="ARBA00022679"/>
    </source>
</evidence>
<comment type="catalytic activity">
    <reaction evidence="8 9">
        <text>geranylgeranyl diphosphate + L-cysteinyl-[protein] = S-geranylgeranyl-L-cysteinyl-[protein] + diphosphate</text>
        <dbReference type="Rhea" id="RHEA:21240"/>
        <dbReference type="Rhea" id="RHEA-COMP:10131"/>
        <dbReference type="Rhea" id="RHEA-COMP:11537"/>
        <dbReference type="ChEBI" id="CHEBI:29950"/>
        <dbReference type="ChEBI" id="CHEBI:33019"/>
        <dbReference type="ChEBI" id="CHEBI:57533"/>
        <dbReference type="ChEBI" id="CHEBI:86021"/>
        <dbReference type="EC" id="2.5.1.60"/>
    </reaction>
</comment>
<proteinExistence type="inferred from homology"/>
<evidence type="ECO:0000256" key="1">
    <source>
        <dbReference type="ARBA" id="ARBA00006734"/>
    </source>
</evidence>
<reference evidence="10 11" key="1">
    <citation type="journal article" date="2010" name="Science">
        <title>Genomic comparison of the ants Camponotus floridanus and Harpegnathos saltator.</title>
        <authorList>
            <person name="Bonasio R."/>
            <person name="Zhang G."/>
            <person name="Ye C."/>
            <person name="Mutti N.S."/>
            <person name="Fang X."/>
            <person name="Qin N."/>
            <person name="Donahue G."/>
            <person name="Yang P."/>
            <person name="Li Q."/>
            <person name="Li C."/>
            <person name="Zhang P."/>
            <person name="Huang Z."/>
            <person name="Berger S.L."/>
            <person name="Reinberg D."/>
            <person name="Wang J."/>
            <person name="Liebig J."/>
        </authorList>
    </citation>
    <scope>NUCLEOTIDE SEQUENCE [LARGE SCALE GENOMIC DNA]</scope>
    <source>
        <strain evidence="11">C129</strain>
    </source>
</reference>
<dbReference type="SMART" id="SM00365">
    <property type="entry name" value="LRR_SD22"/>
    <property type="match status" value="3"/>
</dbReference>
<keyword evidence="4 9" id="KW-0637">Prenyltransferase</keyword>
<dbReference type="GO" id="GO:0097354">
    <property type="term" value="P:prenylation"/>
    <property type="evidence" value="ECO:0007669"/>
    <property type="project" value="UniProtKB-UniRule"/>
</dbReference>
<dbReference type="AlphaFoldDB" id="E1ZVX7"/>
<evidence type="ECO:0000313" key="11">
    <source>
        <dbReference type="Proteomes" id="UP000000311"/>
    </source>
</evidence>
<dbReference type="PANTHER" id="PTHR11129">
    <property type="entry name" value="PROTEIN FARNESYLTRANSFERASE ALPHA SUBUNIT/RAB GERANYLGERANYL TRANSFERASE ALPHA SUBUNIT"/>
    <property type="match status" value="1"/>
</dbReference>
<dbReference type="FunCoup" id="E1ZVX7">
    <property type="interactions" value="734"/>
</dbReference>
<dbReference type="PANTHER" id="PTHR11129:SF2">
    <property type="entry name" value="GERANYLGERANYL TRANSFERASE TYPE-2 SUBUNIT ALPHA"/>
    <property type="match status" value="1"/>
</dbReference>
<keyword evidence="5 9" id="KW-0808">Transferase</keyword>
<dbReference type="SUPFAM" id="SSF48439">
    <property type="entry name" value="Protein prenylyltransferase"/>
    <property type="match status" value="1"/>
</dbReference>
<dbReference type="SUPFAM" id="SSF52058">
    <property type="entry name" value="L domain-like"/>
    <property type="match status" value="1"/>
</dbReference>
<dbReference type="Gene3D" id="1.25.40.120">
    <property type="entry name" value="Protein prenylyltransferase"/>
    <property type="match status" value="1"/>
</dbReference>
<dbReference type="InParanoid" id="E1ZVX7"/>
<evidence type="ECO:0000256" key="8">
    <source>
        <dbReference type="ARBA" id="ARBA00047658"/>
    </source>
</evidence>
<dbReference type="EC" id="2.5.1.60" evidence="2 9"/>
<dbReference type="Proteomes" id="UP000000311">
    <property type="component" value="Unassembled WGS sequence"/>
</dbReference>
<dbReference type="EMBL" id="GL434663">
    <property type="protein sequence ID" value="EFN74669.1"/>
    <property type="molecule type" value="Genomic_DNA"/>
</dbReference>
<evidence type="ECO:0000256" key="7">
    <source>
        <dbReference type="ARBA" id="ARBA00031267"/>
    </source>
</evidence>
<dbReference type="Pfam" id="PF01239">
    <property type="entry name" value="PPTA"/>
    <property type="match status" value="4"/>
</dbReference>
<evidence type="ECO:0000256" key="4">
    <source>
        <dbReference type="ARBA" id="ARBA00022602"/>
    </source>
</evidence>
<evidence type="ECO:0000256" key="2">
    <source>
        <dbReference type="ARBA" id="ARBA00012656"/>
    </source>
</evidence>
<name>E1ZVX7_CAMFO</name>
<protein>
    <recommendedName>
        <fullName evidence="3 9">Geranylgeranyl transferase type-2 subunit alpha</fullName>
        <ecNumber evidence="2 9">2.5.1.60</ecNumber>
    </recommendedName>
    <alternativeName>
        <fullName evidence="7 9">Geranylgeranyl transferase type II subunit alpha</fullName>
    </alternativeName>
</protein>
<organism evidence="11">
    <name type="scientific">Camponotus floridanus</name>
    <name type="common">Florida carpenter ant</name>
    <dbReference type="NCBI Taxonomy" id="104421"/>
    <lineage>
        <taxon>Eukaryota</taxon>
        <taxon>Metazoa</taxon>
        <taxon>Ecdysozoa</taxon>
        <taxon>Arthropoda</taxon>
        <taxon>Hexapoda</taxon>
        <taxon>Insecta</taxon>
        <taxon>Pterygota</taxon>
        <taxon>Neoptera</taxon>
        <taxon>Endopterygota</taxon>
        <taxon>Hymenoptera</taxon>
        <taxon>Apocrita</taxon>
        <taxon>Aculeata</taxon>
        <taxon>Formicoidea</taxon>
        <taxon>Formicidae</taxon>
        <taxon>Formicinae</taxon>
        <taxon>Camponotus</taxon>
    </lineage>
</organism>
<dbReference type="KEGG" id="cfo:105248979"/>
<evidence type="ECO:0000313" key="10">
    <source>
        <dbReference type="EMBL" id="EFN74669.1"/>
    </source>
</evidence>
<evidence type="ECO:0000256" key="3">
    <source>
        <dbReference type="ARBA" id="ARBA00014772"/>
    </source>
</evidence>
<sequence length="554" mass="66131">MHGRVKVRTTAEQEEIKKRERAAKVVQYKADIATVFQKRKDKIWDDELLLITKRMLLSNSDIYTLWNIRREVFQNNKWTDEEYKQLLENEMSLTENCLKDNPKSYSVWHQRCWVMEQMSEPDWKRELSLCAKCLNIDERNFHCWDYREFIVQKAGISNEEEFEFSTTKILNNFSNYSSWHYRSRILYKMFGTTLEEIPIIDEKYREELDLVMNATFTDPNDTSAWFYQRWLLDKCMTTCRLWRAIIKKDIAYVIIDNNILIEPVSLSLYINSEVVDVQWQLYPDEKFAKLQIARFVKPLENLDHAKEVFIKLQETTYKLSYSEIESAWIYKDNSSLHRQNSNDEQLNEQLKSYNQLSKMEPNNKWALLTGILLMKKIDLKKFYTDILNNLMLLSKIDSLRKNYYKDLRSKLLVEYNLLEIWKKENDMEIQIRIDLSGLDLTKLHNNHYFGLFEIVNLDANQLENSLHQLSTLQRCTRLSLSSNGITSLKNFPTLHNLEFFSLRNNKLTNSEEILNLIKRHKNLKNLDLTDNPVCEKLEPQILNVHLITNLSLES</sequence>
<dbReference type="OrthoDB" id="1658at2759"/>
<dbReference type="Gene3D" id="2.60.40.1130">
    <property type="entry name" value="Rab geranylgeranyltransferase alpha-subunit, insert domain"/>
    <property type="match status" value="1"/>
</dbReference>
<keyword evidence="11" id="KW-1185">Reference proteome</keyword>
<dbReference type="GO" id="GO:0005968">
    <property type="term" value="C:Rab-protein geranylgeranyltransferase complex"/>
    <property type="evidence" value="ECO:0007669"/>
    <property type="project" value="TreeGrafter"/>
</dbReference>
<dbReference type="PROSITE" id="PS51147">
    <property type="entry name" value="PFTA"/>
    <property type="match status" value="5"/>
</dbReference>
<dbReference type="STRING" id="104421.E1ZVX7"/>
<dbReference type="FunFam" id="1.25.40.120:FF:000035">
    <property type="entry name" value="Geranylgeranyl transferase type-2 subunit alpha"/>
    <property type="match status" value="1"/>
</dbReference>
<evidence type="ECO:0000256" key="6">
    <source>
        <dbReference type="ARBA" id="ARBA00022737"/>
    </source>
</evidence>
<dbReference type="GO" id="GO:0004663">
    <property type="term" value="F:Rab geranylgeranyltransferase activity"/>
    <property type="evidence" value="ECO:0007669"/>
    <property type="project" value="UniProtKB-UniRule"/>
</dbReference>
<accession>E1ZVX7</accession>
<keyword evidence="6" id="KW-0677">Repeat</keyword>
<comment type="function">
    <text evidence="9">Catalyzes the transfer of a geranyl-geranyl moiety from geranyl-geranyl pyrophosphate to cysteines occuring in specific C-terminal amino acid sequences.</text>
</comment>
<dbReference type="InterPro" id="IPR032675">
    <property type="entry name" value="LRR_dom_sf"/>
</dbReference>
<gene>
    <name evidence="10" type="ORF">EAG_07720</name>
</gene>
<dbReference type="InterPro" id="IPR002088">
    <property type="entry name" value="Prenyl_trans_a"/>
</dbReference>
<comment type="similarity">
    <text evidence="1 9">Belongs to the protein prenyltransferase subunit alpha family.</text>
</comment>
<dbReference type="OMA" id="CAWHHRC"/>
<evidence type="ECO:0000256" key="9">
    <source>
        <dbReference type="RuleBase" id="RU367120"/>
    </source>
</evidence>
<dbReference type="Gene3D" id="3.80.10.10">
    <property type="entry name" value="Ribonuclease Inhibitor"/>
    <property type="match status" value="1"/>
</dbReference>